<comment type="similarity">
    <text evidence="2 7">Belongs to the glycosyl hydrolase 37 family.</text>
</comment>
<reference evidence="10 11" key="1">
    <citation type="journal article" date="2024" name="BMC Genomics">
        <title>De novo assembly and annotation of Popillia japonica's genome with initial clues to its potential as an invasive pest.</title>
        <authorList>
            <person name="Cucini C."/>
            <person name="Boschi S."/>
            <person name="Funari R."/>
            <person name="Cardaioli E."/>
            <person name="Iannotti N."/>
            <person name="Marturano G."/>
            <person name="Paoli F."/>
            <person name="Bruttini M."/>
            <person name="Carapelli A."/>
            <person name="Frati F."/>
            <person name="Nardi F."/>
        </authorList>
    </citation>
    <scope>NUCLEOTIDE SEQUENCE [LARGE SCALE GENOMIC DNA]</scope>
    <source>
        <strain evidence="10">DMR45628</strain>
    </source>
</reference>
<dbReference type="Proteomes" id="UP001458880">
    <property type="component" value="Unassembled WGS sequence"/>
</dbReference>
<keyword evidence="9" id="KW-0732">Signal</keyword>
<dbReference type="PROSITE" id="PS00927">
    <property type="entry name" value="TREHALASE_1"/>
    <property type="match status" value="1"/>
</dbReference>
<dbReference type="EC" id="3.2.1.28" evidence="3 7"/>
<gene>
    <name evidence="10" type="ORF">QE152_g477</name>
</gene>
<dbReference type="EMBL" id="JASPKY010000003">
    <property type="protein sequence ID" value="KAK9758474.1"/>
    <property type="molecule type" value="Genomic_DNA"/>
</dbReference>
<evidence type="ECO:0000256" key="8">
    <source>
        <dbReference type="SAM" id="Phobius"/>
    </source>
</evidence>
<dbReference type="PRINTS" id="PR00744">
    <property type="entry name" value="GLHYDRLASE37"/>
</dbReference>
<keyword evidence="8" id="KW-1133">Transmembrane helix</keyword>
<accession>A0AAW1NI42</accession>
<feature type="signal peptide" evidence="9">
    <location>
        <begin position="1"/>
        <end position="19"/>
    </location>
</feature>
<dbReference type="Pfam" id="PF01204">
    <property type="entry name" value="Trehalase"/>
    <property type="match status" value="1"/>
</dbReference>
<keyword evidence="5 7" id="KW-0378">Hydrolase</keyword>
<evidence type="ECO:0000313" key="11">
    <source>
        <dbReference type="Proteomes" id="UP001458880"/>
    </source>
</evidence>
<protein>
    <recommendedName>
        <fullName evidence="4 7">Trehalase</fullName>
        <ecNumber evidence="3 7">3.2.1.28</ecNumber>
    </recommendedName>
    <alternativeName>
        <fullName evidence="7">Alpha-trehalose glucohydrolase</fullName>
    </alternativeName>
</protein>
<dbReference type="GO" id="GO:0004555">
    <property type="term" value="F:alpha,alpha-trehalase activity"/>
    <property type="evidence" value="ECO:0007669"/>
    <property type="project" value="UniProtKB-EC"/>
</dbReference>
<dbReference type="InterPro" id="IPR012341">
    <property type="entry name" value="6hp_glycosidase-like_sf"/>
</dbReference>
<organism evidence="10 11">
    <name type="scientific">Popillia japonica</name>
    <name type="common">Japanese beetle</name>
    <dbReference type="NCBI Taxonomy" id="7064"/>
    <lineage>
        <taxon>Eukaryota</taxon>
        <taxon>Metazoa</taxon>
        <taxon>Ecdysozoa</taxon>
        <taxon>Arthropoda</taxon>
        <taxon>Hexapoda</taxon>
        <taxon>Insecta</taxon>
        <taxon>Pterygota</taxon>
        <taxon>Neoptera</taxon>
        <taxon>Endopterygota</taxon>
        <taxon>Coleoptera</taxon>
        <taxon>Polyphaga</taxon>
        <taxon>Scarabaeiformia</taxon>
        <taxon>Scarabaeidae</taxon>
        <taxon>Rutelinae</taxon>
        <taxon>Popillia</taxon>
    </lineage>
</organism>
<keyword evidence="8" id="KW-0812">Transmembrane</keyword>
<evidence type="ECO:0000256" key="3">
    <source>
        <dbReference type="ARBA" id="ARBA00012757"/>
    </source>
</evidence>
<keyword evidence="6 7" id="KW-0326">Glycosidase</keyword>
<evidence type="ECO:0000256" key="9">
    <source>
        <dbReference type="SAM" id="SignalP"/>
    </source>
</evidence>
<dbReference type="PANTHER" id="PTHR23403">
    <property type="entry name" value="TREHALASE"/>
    <property type="match status" value="1"/>
</dbReference>
<evidence type="ECO:0000256" key="6">
    <source>
        <dbReference type="ARBA" id="ARBA00023295"/>
    </source>
</evidence>
<dbReference type="InterPro" id="IPR018232">
    <property type="entry name" value="Glyco_hydro_37_CS"/>
</dbReference>
<dbReference type="SUPFAM" id="SSF48208">
    <property type="entry name" value="Six-hairpin glycosidases"/>
    <property type="match status" value="1"/>
</dbReference>
<dbReference type="PANTHER" id="PTHR23403:SF1">
    <property type="entry name" value="TREHALASE"/>
    <property type="match status" value="1"/>
</dbReference>
<dbReference type="GO" id="GO:0005993">
    <property type="term" value="P:trehalose catabolic process"/>
    <property type="evidence" value="ECO:0007669"/>
    <property type="project" value="TreeGrafter"/>
</dbReference>
<dbReference type="AlphaFoldDB" id="A0AAW1NI42"/>
<evidence type="ECO:0000256" key="1">
    <source>
        <dbReference type="ARBA" id="ARBA00001576"/>
    </source>
</evidence>
<evidence type="ECO:0000256" key="4">
    <source>
        <dbReference type="ARBA" id="ARBA00019905"/>
    </source>
</evidence>
<feature type="chain" id="PRO_5043329407" description="Trehalase" evidence="9">
    <location>
        <begin position="20"/>
        <end position="767"/>
    </location>
</feature>
<evidence type="ECO:0000256" key="7">
    <source>
        <dbReference type="RuleBase" id="RU361180"/>
    </source>
</evidence>
<feature type="transmembrane region" description="Helical" evidence="8">
    <location>
        <begin position="591"/>
        <end position="612"/>
    </location>
</feature>
<keyword evidence="8" id="KW-0472">Membrane</keyword>
<sequence>MHYLLCAVVLAYLAQLSFCVEKPPPCFSDIYCHGPLLHTVQMAKLYPDSKTFVDMKLKQSPNNTLVNFHKFMEKHGHDPLPEDVEMFVNENFDDAGMEFTAWEPDDWVEYPKYLHRIKDPEFKEWGLYLNKVWKDLGRKMKDDVKQNQDLYSIIWVPNPVIVPGGRFREFYYWDSYWIIQGLLLSGMRITTRGMLENFMYIVDNYGHIPNGGRIYYLERSHPPLLVPMVKLYVDAVKDYDFVRRHIETMDKEFDYWMTVHTRNVYYRGKNYTLAVYGDNSEGPRPESYYEDVETAMHLDEDQKEHFYSELKAAAESGWDFSSRWFILNKTNNGSLINTKTRYIVPVDLNSFIYWNAIILKEFHEKLGNEEKARYYDDQAGKWLEAVTAVLWDDDLNVWLDFDLINSIRRKYFYPTNIAPLFTGCYPLENKEKIVSSVMKYIEDSKVKYDGGIPTTTEYTGEQWDFPNAWPPMQHMVIVGLNNTGDVYAQRLAKEIAKIWLQSNYHAFKDANPPAMYEKYDATKFGSGGGGGEYEVQLGFGWSNGIIIHLLNEYGNEITTDNFVLSDNITSGSLIVKAGTSSPATLAAFDHVITILVTLVLSLVVGYIGISIYRRRNYVSQAFWKKDQRPTRSHYTELRNIAQTKAEAAGVNIDVDFYSPDAEQPHLVEPGTKRNRVRNPFPSAKRCGLHKREYLDLGISQKLTKGLEMQRKMCTLKLTLIEGSIRNSRQIYTNPRTRNDFNSPTNTIWSEIPELFTKNLCELMAGLF</sequence>
<comment type="catalytic activity">
    <reaction evidence="1 7">
        <text>alpha,alpha-trehalose + H2O = alpha-D-glucose + beta-D-glucose</text>
        <dbReference type="Rhea" id="RHEA:32675"/>
        <dbReference type="ChEBI" id="CHEBI:15377"/>
        <dbReference type="ChEBI" id="CHEBI:15903"/>
        <dbReference type="ChEBI" id="CHEBI:16551"/>
        <dbReference type="ChEBI" id="CHEBI:17925"/>
        <dbReference type="EC" id="3.2.1.28"/>
    </reaction>
</comment>
<comment type="caution">
    <text evidence="10">The sequence shown here is derived from an EMBL/GenBank/DDBJ whole genome shotgun (WGS) entry which is preliminary data.</text>
</comment>
<dbReference type="PROSITE" id="PS00928">
    <property type="entry name" value="TREHALASE_2"/>
    <property type="match status" value="1"/>
</dbReference>
<evidence type="ECO:0000256" key="5">
    <source>
        <dbReference type="ARBA" id="ARBA00022801"/>
    </source>
</evidence>
<proteinExistence type="inferred from homology"/>
<dbReference type="Gene3D" id="1.50.10.10">
    <property type="match status" value="1"/>
</dbReference>
<evidence type="ECO:0000256" key="2">
    <source>
        <dbReference type="ARBA" id="ARBA00005615"/>
    </source>
</evidence>
<evidence type="ECO:0000313" key="10">
    <source>
        <dbReference type="EMBL" id="KAK9758474.1"/>
    </source>
</evidence>
<dbReference type="InterPro" id="IPR001661">
    <property type="entry name" value="Glyco_hydro_37"/>
</dbReference>
<name>A0AAW1NI42_POPJA</name>
<keyword evidence="11" id="KW-1185">Reference proteome</keyword>
<dbReference type="InterPro" id="IPR008928">
    <property type="entry name" value="6-hairpin_glycosidase_sf"/>
</dbReference>